<keyword evidence="2" id="KW-1185">Reference proteome</keyword>
<evidence type="ECO:0000313" key="2">
    <source>
        <dbReference type="Proteomes" id="UP001177023"/>
    </source>
</evidence>
<sequence length="171" mass="19960">MNRNTDNQRNGEPKEEPHIEYVVFQELSRMEGQSLTLRTVTVVPPLAMLLFSGTMRLKKATFDYFKIDAEHDVEELGSDEEQEAAIYPALSILELDDWFGAKGRRAHLRRVVQLRFRIMDYFLKVMEQPKLLYTRKYDNPKATVVKVFAQQRRAQQEEVKAKRVVQPESAA</sequence>
<organism evidence="1 2">
    <name type="scientific">Mesorhabditis spiculigera</name>
    <dbReference type="NCBI Taxonomy" id="96644"/>
    <lineage>
        <taxon>Eukaryota</taxon>
        <taxon>Metazoa</taxon>
        <taxon>Ecdysozoa</taxon>
        <taxon>Nematoda</taxon>
        <taxon>Chromadorea</taxon>
        <taxon>Rhabditida</taxon>
        <taxon>Rhabditina</taxon>
        <taxon>Rhabditomorpha</taxon>
        <taxon>Rhabditoidea</taxon>
        <taxon>Rhabditidae</taxon>
        <taxon>Mesorhabditinae</taxon>
        <taxon>Mesorhabditis</taxon>
    </lineage>
</organism>
<name>A0AA36CB23_9BILA</name>
<proteinExistence type="predicted"/>
<protein>
    <submittedName>
        <fullName evidence="1">Uncharacterized protein</fullName>
    </submittedName>
</protein>
<gene>
    <name evidence="1" type="ORF">MSPICULIGERA_LOCUS4121</name>
</gene>
<reference evidence="1" key="1">
    <citation type="submission" date="2023-06" db="EMBL/GenBank/DDBJ databases">
        <authorList>
            <person name="Delattre M."/>
        </authorList>
    </citation>
    <scope>NUCLEOTIDE SEQUENCE</scope>
    <source>
        <strain evidence="1">AF72</strain>
    </source>
</reference>
<feature type="non-terminal residue" evidence="1">
    <location>
        <position position="1"/>
    </location>
</feature>
<dbReference type="AlphaFoldDB" id="A0AA36CB23"/>
<dbReference type="EMBL" id="CATQJA010001048">
    <property type="protein sequence ID" value="CAJ0565481.1"/>
    <property type="molecule type" value="Genomic_DNA"/>
</dbReference>
<dbReference type="Proteomes" id="UP001177023">
    <property type="component" value="Unassembled WGS sequence"/>
</dbReference>
<comment type="caution">
    <text evidence="1">The sequence shown here is derived from an EMBL/GenBank/DDBJ whole genome shotgun (WGS) entry which is preliminary data.</text>
</comment>
<evidence type="ECO:0000313" key="1">
    <source>
        <dbReference type="EMBL" id="CAJ0565481.1"/>
    </source>
</evidence>
<accession>A0AA36CB23</accession>